<dbReference type="EC" id="2.7.11.1" evidence="16"/>
<dbReference type="PANTHER" id="PTHR27003">
    <property type="entry name" value="OS07G0166700 PROTEIN"/>
    <property type="match status" value="1"/>
</dbReference>
<evidence type="ECO:0000256" key="6">
    <source>
        <dbReference type="ARBA" id="ARBA00022741"/>
    </source>
</evidence>
<evidence type="ECO:0000256" key="12">
    <source>
        <dbReference type="PROSITE-ProRule" id="PRU10141"/>
    </source>
</evidence>
<feature type="transmembrane region" description="Helical" evidence="14">
    <location>
        <begin position="240"/>
        <end position="262"/>
    </location>
</feature>
<evidence type="ECO:0000256" key="10">
    <source>
        <dbReference type="ARBA" id="ARBA00023136"/>
    </source>
</evidence>
<evidence type="ECO:0000256" key="5">
    <source>
        <dbReference type="ARBA" id="ARBA00022729"/>
    </source>
</evidence>
<protein>
    <submittedName>
        <fullName evidence="16">Receptor-like protein kinase FERONIA</fullName>
        <ecNumber evidence="16">2.7.11.1</ecNumber>
    </submittedName>
</protein>
<dbReference type="GO" id="GO:0004714">
    <property type="term" value="F:transmembrane receptor protein tyrosine kinase activity"/>
    <property type="evidence" value="ECO:0007669"/>
    <property type="project" value="InterPro"/>
</dbReference>
<reference evidence="16" key="1">
    <citation type="submission" date="2014-07" db="EMBL/GenBank/DDBJ databases">
        <title>Identification of a novel salt tolerance gene in wild soybean by whole-genome sequencing.</title>
        <authorList>
            <person name="Lam H.-M."/>
            <person name="Qi X."/>
            <person name="Li M.-W."/>
            <person name="Liu X."/>
            <person name="Xie M."/>
            <person name="Ni M."/>
            <person name="Xu X."/>
        </authorList>
    </citation>
    <scope>NUCLEOTIDE SEQUENCE [LARGE SCALE GENOMIC DNA]</scope>
    <source>
        <tissue evidence="16">Root</tissue>
    </source>
</reference>
<keyword evidence="3 16" id="KW-0808">Transferase</keyword>
<feature type="compositionally biased region" description="Basic and acidic residues" evidence="13">
    <location>
        <begin position="274"/>
        <end position="287"/>
    </location>
</feature>
<evidence type="ECO:0000259" key="15">
    <source>
        <dbReference type="PROSITE" id="PS50011"/>
    </source>
</evidence>
<keyword evidence="4 14" id="KW-0812">Transmembrane</keyword>
<feature type="region of interest" description="Disordered" evidence="13">
    <location>
        <begin position="273"/>
        <end position="294"/>
    </location>
</feature>
<dbReference type="EMBL" id="KN651835">
    <property type="protein sequence ID" value="KHN30329.1"/>
    <property type="molecule type" value="Genomic_DNA"/>
</dbReference>
<dbReference type="InterPro" id="IPR001245">
    <property type="entry name" value="Ser-Thr/Tyr_kinase_cat_dom"/>
</dbReference>
<name>A0A0B2RD76_GLYSO</name>
<proteinExistence type="predicted"/>
<dbReference type="GO" id="GO:0005886">
    <property type="term" value="C:plasma membrane"/>
    <property type="evidence" value="ECO:0007669"/>
    <property type="project" value="TreeGrafter"/>
</dbReference>
<evidence type="ECO:0000256" key="8">
    <source>
        <dbReference type="ARBA" id="ARBA00022840"/>
    </source>
</evidence>
<keyword evidence="8 12" id="KW-0067">ATP-binding</keyword>
<dbReference type="Pfam" id="PF07714">
    <property type="entry name" value="PK_Tyr_Ser-Thr"/>
    <property type="match status" value="1"/>
</dbReference>
<keyword evidence="16" id="KW-0675">Receptor</keyword>
<evidence type="ECO:0000256" key="14">
    <source>
        <dbReference type="SAM" id="Phobius"/>
    </source>
</evidence>
<dbReference type="CDD" id="cd14066">
    <property type="entry name" value="STKc_IRAK"/>
    <property type="match status" value="1"/>
</dbReference>
<dbReference type="PANTHER" id="PTHR27003:SF434">
    <property type="entry name" value="RECEPTOR-LIKE PROTEIN KINASE FERONIA"/>
    <property type="match status" value="1"/>
</dbReference>
<dbReference type="InterPro" id="IPR008271">
    <property type="entry name" value="Ser/Thr_kinase_AS"/>
</dbReference>
<dbReference type="SMART" id="SM00220">
    <property type="entry name" value="S_TKc"/>
    <property type="match status" value="1"/>
</dbReference>
<evidence type="ECO:0000256" key="2">
    <source>
        <dbReference type="ARBA" id="ARBA00022527"/>
    </source>
</evidence>
<evidence type="ECO:0000313" key="16">
    <source>
        <dbReference type="EMBL" id="KHN30329.1"/>
    </source>
</evidence>
<accession>A0A0B2RD76</accession>
<evidence type="ECO:0000256" key="4">
    <source>
        <dbReference type="ARBA" id="ARBA00022692"/>
    </source>
</evidence>
<dbReference type="Proteomes" id="UP000053555">
    <property type="component" value="Unassembled WGS sequence"/>
</dbReference>
<dbReference type="Gene3D" id="1.10.510.10">
    <property type="entry name" value="Transferase(Phosphotransferase) domain 1"/>
    <property type="match status" value="1"/>
</dbReference>
<evidence type="ECO:0000256" key="9">
    <source>
        <dbReference type="ARBA" id="ARBA00022989"/>
    </source>
</evidence>
<evidence type="ECO:0000256" key="13">
    <source>
        <dbReference type="SAM" id="MobiDB-lite"/>
    </source>
</evidence>
<keyword evidence="7 16" id="KW-0418">Kinase</keyword>
<keyword evidence="6 12" id="KW-0547">Nucleotide-binding</keyword>
<dbReference type="FunFam" id="3.30.200.20:FF:000039">
    <property type="entry name" value="receptor-like protein kinase FERONIA"/>
    <property type="match status" value="1"/>
</dbReference>
<evidence type="ECO:0000256" key="1">
    <source>
        <dbReference type="ARBA" id="ARBA00004479"/>
    </source>
</evidence>
<gene>
    <name evidence="16" type="ORF">glysoja_037840</name>
</gene>
<dbReference type="Gene3D" id="2.60.120.430">
    <property type="entry name" value="Galactose-binding lectin"/>
    <property type="match status" value="1"/>
</dbReference>
<comment type="subcellular location">
    <subcellularLocation>
        <location evidence="1">Membrane</location>
        <topology evidence="1">Single-pass type I membrane protein</topology>
    </subcellularLocation>
</comment>
<evidence type="ECO:0000256" key="3">
    <source>
        <dbReference type="ARBA" id="ARBA00022679"/>
    </source>
</evidence>
<keyword evidence="9 14" id="KW-1133">Transmembrane helix</keyword>
<dbReference type="Gene3D" id="3.30.200.20">
    <property type="entry name" value="Phosphorylase Kinase, domain 1"/>
    <property type="match status" value="1"/>
</dbReference>
<dbReference type="InterPro" id="IPR017441">
    <property type="entry name" value="Protein_kinase_ATP_BS"/>
</dbReference>
<dbReference type="InterPro" id="IPR000719">
    <property type="entry name" value="Prot_kinase_dom"/>
</dbReference>
<keyword evidence="2" id="KW-0723">Serine/threonine-protein kinase</keyword>
<evidence type="ECO:0000256" key="7">
    <source>
        <dbReference type="ARBA" id="ARBA00022777"/>
    </source>
</evidence>
<dbReference type="SUPFAM" id="SSF56112">
    <property type="entry name" value="Protein kinase-like (PK-like)"/>
    <property type="match status" value="1"/>
</dbReference>
<dbReference type="AlphaFoldDB" id="A0A0B2RD76"/>
<dbReference type="InterPro" id="IPR011009">
    <property type="entry name" value="Kinase-like_dom_sf"/>
</dbReference>
<keyword evidence="5" id="KW-0732">Signal</keyword>
<dbReference type="InterPro" id="IPR045272">
    <property type="entry name" value="ANXUR1/2-like"/>
</dbReference>
<dbReference type="GO" id="GO:0005524">
    <property type="term" value="F:ATP binding"/>
    <property type="evidence" value="ECO:0007669"/>
    <property type="project" value="UniProtKB-UniRule"/>
</dbReference>
<organism evidence="16">
    <name type="scientific">Glycine soja</name>
    <name type="common">Wild soybean</name>
    <dbReference type="NCBI Taxonomy" id="3848"/>
    <lineage>
        <taxon>Eukaryota</taxon>
        <taxon>Viridiplantae</taxon>
        <taxon>Streptophyta</taxon>
        <taxon>Embryophyta</taxon>
        <taxon>Tracheophyta</taxon>
        <taxon>Spermatophyta</taxon>
        <taxon>Magnoliopsida</taxon>
        <taxon>eudicotyledons</taxon>
        <taxon>Gunneridae</taxon>
        <taxon>Pentapetalae</taxon>
        <taxon>rosids</taxon>
        <taxon>fabids</taxon>
        <taxon>Fabales</taxon>
        <taxon>Fabaceae</taxon>
        <taxon>Papilionoideae</taxon>
        <taxon>50 kb inversion clade</taxon>
        <taxon>NPAAA clade</taxon>
        <taxon>indigoferoid/millettioid clade</taxon>
        <taxon>Phaseoleae</taxon>
        <taxon>Glycine</taxon>
        <taxon>Glycine subgen. Soja</taxon>
    </lineage>
</organism>
<evidence type="ECO:0000256" key="11">
    <source>
        <dbReference type="ARBA" id="ARBA00023180"/>
    </source>
</evidence>
<dbReference type="GO" id="GO:0004674">
    <property type="term" value="F:protein serine/threonine kinase activity"/>
    <property type="evidence" value="ECO:0007669"/>
    <property type="project" value="UniProtKB-KW"/>
</dbReference>
<dbReference type="PROSITE" id="PS50011">
    <property type="entry name" value="PROTEIN_KINASE_DOM"/>
    <property type="match status" value="1"/>
</dbReference>
<feature type="domain" description="Protein kinase" evidence="15">
    <location>
        <begin position="316"/>
        <end position="593"/>
    </location>
</feature>
<sequence length="616" mass="69325">MGPYTSARLSHSQFSYSFPVTAGPKFLRLFFYSTSYQNFDRSKAYFSVKVGPYTYTLQDFNTSLNADADADDDPGQPDILFREYCINIRDHERLDIAFIPTITTQHQDSYAFINGIEIVSMPPYLYYTNPDVDSAGLPQLVGLERPFPIETNSALETMYRLRVGEAEILASQIWNREKVNLSLKMHPHPRSLIKNTQLNAIELFKIHDPTGNLAGPKPNLPFLVPHESSNKKSNGTMKTLAAVAGAVSSVVLLSFIITFFLIKRRKNILVNKDSNNKEKGSNKKEGTSRGSGSLSLPMDLCRQFSITEMRDAMNNFDEVFVVGMGGFGNVYKGHIENCSTTVAIKRLKPGSRQGIREFKNEIEMLSQLRHPNVVSLIGYCYESNEMIVVYEFMDRGNLHDHIYDTDNLSLSWKHRLQVCIGVARGLHYLHTGAKQVIIHRDVKSANILLDEKWEAEVSDFGLSRIGGPTGISMMTSVNTEVKGSIGYLDPEYYKRNILTEKSDVYSFGVMLLEVLSGRHPLLRWEEKQRMSLVNWAKHCYENGTLSEIVDSELKGQIAPQCLDKFGEVALSCLLEDGTHRPSMNDVVGGLEFVLQFRNSAVNYEDSSGHSTLPVSD</sequence>
<dbReference type="GO" id="GO:0009506">
    <property type="term" value="C:plasmodesma"/>
    <property type="evidence" value="ECO:0007669"/>
    <property type="project" value="TreeGrafter"/>
</dbReference>
<dbReference type="FunFam" id="1.10.510.10:FF:000252">
    <property type="entry name" value="Receptor-like protein kinase FERONIA"/>
    <property type="match status" value="1"/>
</dbReference>
<dbReference type="FunFam" id="2.60.120.430:FF:000003">
    <property type="entry name" value="FERONIA receptor-like kinase"/>
    <property type="match status" value="1"/>
</dbReference>
<keyword evidence="10 14" id="KW-0472">Membrane</keyword>
<dbReference type="PROSITE" id="PS00107">
    <property type="entry name" value="PROTEIN_KINASE_ATP"/>
    <property type="match status" value="1"/>
</dbReference>
<keyword evidence="11" id="KW-0325">Glycoprotein</keyword>
<dbReference type="PROSITE" id="PS00108">
    <property type="entry name" value="PROTEIN_KINASE_ST"/>
    <property type="match status" value="1"/>
</dbReference>
<feature type="binding site" evidence="12">
    <location>
        <position position="345"/>
    </location>
    <ligand>
        <name>ATP</name>
        <dbReference type="ChEBI" id="CHEBI:30616"/>
    </ligand>
</feature>